<proteinExistence type="predicted"/>
<name>A0A0U1KU70_9FIRM</name>
<evidence type="ECO:0000313" key="1">
    <source>
        <dbReference type="EMBL" id="CQR70947.1"/>
    </source>
</evidence>
<dbReference type="EMBL" id="CTRP01000003">
    <property type="protein sequence ID" value="CQR70947.1"/>
    <property type="molecule type" value="Genomic_DNA"/>
</dbReference>
<dbReference type="Proteomes" id="UP000049855">
    <property type="component" value="Unassembled WGS sequence"/>
</dbReference>
<sequence length="42" mass="4885">MCGGMIESLEFSAETSFIAKIWSFLKNIRQMHCFLLLLMSEK</sequence>
<organism evidence="1 2">
    <name type="scientific">Sporomusa ovata</name>
    <dbReference type="NCBI Taxonomy" id="2378"/>
    <lineage>
        <taxon>Bacteria</taxon>
        <taxon>Bacillati</taxon>
        <taxon>Bacillota</taxon>
        <taxon>Negativicutes</taxon>
        <taxon>Selenomonadales</taxon>
        <taxon>Sporomusaceae</taxon>
        <taxon>Sporomusa</taxon>
    </lineage>
</organism>
<evidence type="ECO:0000313" key="2">
    <source>
        <dbReference type="Proteomes" id="UP000049855"/>
    </source>
</evidence>
<gene>
    <name evidence="1" type="ORF">SpAn4DRAFT_1925</name>
</gene>
<reference evidence="2" key="1">
    <citation type="submission" date="2015-03" db="EMBL/GenBank/DDBJ databases">
        <authorList>
            <person name="Nijsse Bart"/>
        </authorList>
    </citation>
    <scope>NUCLEOTIDE SEQUENCE [LARGE SCALE GENOMIC DNA]</scope>
</reference>
<dbReference type="AlphaFoldDB" id="A0A0U1KU70"/>
<protein>
    <submittedName>
        <fullName evidence="1">Uncharacterized protein</fullName>
    </submittedName>
</protein>
<accession>A0A0U1KU70</accession>
<keyword evidence="2" id="KW-1185">Reference proteome</keyword>